<dbReference type="EMBL" id="KK107159">
    <property type="protein sequence ID" value="EZA56632.1"/>
    <property type="molecule type" value="Genomic_DNA"/>
</dbReference>
<dbReference type="AlphaFoldDB" id="A0A026WKR3"/>
<dbReference type="InterPro" id="IPR009057">
    <property type="entry name" value="Homeodomain-like_sf"/>
</dbReference>
<sequence>MAESFRSMSEYNRRAAVIEGVRAGRTPSEIIKFFRYPRSTVYDIVQRYAASEESEVDSGTPARKIHVREKATRTPELIRKAQDLISKDPGTSLTKLAAVLESFSAKLALRQCRYVLVEGFLAFQ</sequence>
<organism evidence="2 3">
    <name type="scientific">Ooceraea biroi</name>
    <name type="common">Clonal raider ant</name>
    <name type="synonym">Cerapachys biroi</name>
    <dbReference type="NCBI Taxonomy" id="2015173"/>
    <lineage>
        <taxon>Eukaryota</taxon>
        <taxon>Metazoa</taxon>
        <taxon>Ecdysozoa</taxon>
        <taxon>Arthropoda</taxon>
        <taxon>Hexapoda</taxon>
        <taxon>Insecta</taxon>
        <taxon>Pterygota</taxon>
        <taxon>Neoptera</taxon>
        <taxon>Endopterygota</taxon>
        <taxon>Hymenoptera</taxon>
        <taxon>Apocrita</taxon>
        <taxon>Aculeata</taxon>
        <taxon>Formicoidea</taxon>
        <taxon>Formicidae</taxon>
        <taxon>Dorylinae</taxon>
        <taxon>Ooceraea</taxon>
    </lineage>
</organism>
<reference evidence="2 3" key="1">
    <citation type="journal article" date="2014" name="Curr. Biol.">
        <title>The genome of the clonal raider ant Cerapachys biroi.</title>
        <authorList>
            <person name="Oxley P.R."/>
            <person name="Ji L."/>
            <person name="Fetter-Pruneda I."/>
            <person name="McKenzie S.K."/>
            <person name="Li C."/>
            <person name="Hu H."/>
            <person name="Zhang G."/>
            <person name="Kronauer D.J."/>
        </authorList>
    </citation>
    <scope>NUCLEOTIDE SEQUENCE [LARGE SCALE GENOMIC DNA]</scope>
</reference>
<name>A0A026WKR3_OOCBI</name>
<evidence type="ECO:0008006" key="4">
    <source>
        <dbReference type="Google" id="ProtNLM"/>
    </source>
</evidence>
<evidence type="ECO:0000313" key="2">
    <source>
        <dbReference type="EMBL" id="EZA56632.1"/>
    </source>
</evidence>
<dbReference type="Pfam" id="PF13384">
    <property type="entry name" value="HTH_23"/>
    <property type="match status" value="1"/>
</dbReference>
<proteinExistence type="predicted"/>
<accession>A0A026WKR3</accession>
<evidence type="ECO:0000313" key="3">
    <source>
        <dbReference type="Proteomes" id="UP000053097"/>
    </source>
</evidence>
<keyword evidence="3" id="KW-1185">Reference proteome</keyword>
<evidence type="ECO:0000256" key="1">
    <source>
        <dbReference type="ARBA" id="ARBA00004123"/>
    </source>
</evidence>
<comment type="subcellular location">
    <subcellularLocation>
        <location evidence="1">Nucleus</location>
    </subcellularLocation>
</comment>
<gene>
    <name evidence="2" type="ORF">X777_02236</name>
</gene>
<dbReference type="OrthoDB" id="7540217at2759"/>
<dbReference type="SUPFAM" id="SSF46689">
    <property type="entry name" value="Homeodomain-like"/>
    <property type="match status" value="1"/>
</dbReference>
<protein>
    <recommendedName>
        <fullName evidence="4">Paired domain-containing protein</fullName>
    </recommendedName>
</protein>
<dbReference type="GO" id="GO:0005634">
    <property type="term" value="C:nucleus"/>
    <property type="evidence" value="ECO:0007669"/>
    <property type="project" value="UniProtKB-SubCell"/>
</dbReference>
<dbReference type="Proteomes" id="UP000053097">
    <property type="component" value="Unassembled WGS sequence"/>
</dbReference>